<sequence length="463" mass="50545">QVNGRSDLAKLTTLLQQLGAMKPEQKFGGDAVFSLDLAEKKEDIKIAGTTNKGNSGTVKLDVDQFTYRKIGKKVRGKKAKEELLIERQKLVFRSRLHGDLMAGDVQFTTFDIESAPLSLQADGEFQLSGKKPHFSLDGHSTPDLASLVAVINGMYPLGIEATGKKKEKFSLYYPLSPEEKENAKINLRFATTVYADSFSKSGIDVSRLTLDTDMKEGVMANVLKGTLNEGWLQFSPRIDYTQTPPLLTVAEGEQVLTNVHLDEALTEGVLKEIHPIFGSLADPVGIINIRLDRFSLPLAEKGMEKIDFKVFLDLSGVALEPKGVLSSILDVAGYADRTLSMKDKSMTCEGVQGQVSCTPVKMTIADSEMIISGSAGMDGSLNYLIEVPVTQRLLGKKGYELLKGTTLKVPIKGTRDKPVYSRNALMQASSDLLKQAAGQATRNVLREQVDKVVPDLLNGLFGK</sequence>
<dbReference type="AlphaFoldDB" id="A0A444JGY2"/>
<evidence type="ECO:0000313" key="1">
    <source>
        <dbReference type="EMBL" id="RWX52356.1"/>
    </source>
</evidence>
<protein>
    <recommendedName>
        <fullName evidence="3">AsmA-like C-terminal region</fullName>
    </recommendedName>
</protein>
<keyword evidence="2" id="KW-1185">Reference proteome</keyword>
<proteinExistence type="predicted"/>
<reference evidence="1 2" key="1">
    <citation type="submission" date="2017-01" db="EMBL/GenBank/DDBJ databases">
        <title>The cable genome- insights into the physiology and evolution of filamentous bacteria capable of sulfide oxidation via long distance electron transfer.</title>
        <authorList>
            <person name="Schreiber L."/>
            <person name="Bjerg J.T."/>
            <person name="Boggild A."/>
            <person name="Van De Vossenberg J."/>
            <person name="Meysman F."/>
            <person name="Nielsen L.P."/>
            <person name="Schramm A."/>
            <person name="Kjeldsen K.U."/>
        </authorList>
    </citation>
    <scope>NUCLEOTIDE SEQUENCE [LARGE SCALE GENOMIC DNA]</scope>
    <source>
        <strain evidence="1">A5</strain>
    </source>
</reference>
<comment type="caution">
    <text evidence="1">The sequence shown here is derived from an EMBL/GenBank/DDBJ whole genome shotgun (WGS) entry which is preliminary data.</text>
</comment>
<dbReference type="Proteomes" id="UP000288892">
    <property type="component" value="Unassembled WGS sequence"/>
</dbReference>
<feature type="non-terminal residue" evidence="1">
    <location>
        <position position="1"/>
    </location>
</feature>
<organism evidence="1 2">
    <name type="scientific">Candidatus Electrothrix marina</name>
    <dbReference type="NCBI Taxonomy" id="1859130"/>
    <lineage>
        <taxon>Bacteria</taxon>
        <taxon>Pseudomonadati</taxon>
        <taxon>Thermodesulfobacteriota</taxon>
        <taxon>Desulfobulbia</taxon>
        <taxon>Desulfobulbales</taxon>
        <taxon>Desulfobulbaceae</taxon>
        <taxon>Candidatus Electrothrix</taxon>
    </lineage>
</organism>
<accession>A0A444JGY2</accession>
<gene>
    <name evidence="1" type="ORF">VU01_101814</name>
</gene>
<name>A0A444JGY2_9BACT</name>
<evidence type="ECO:0008006" key="3">
    <source>
        <dbReference type="Google" id="ProtNLM"/>
    </source>
</evidence>
<dbReference type="EMBL" id="MTKS01000018">
    <property type="protein sequence ID" value="RWX52356.1"/>
    <property type="molecule type" value="Genomic_DNA"/>
</dbReference>
<evidence type="ECO:0000313" key="2">
    <source>
        <dbReference type="Proteomes" id="UP000288892"/>
    </source>
</evidence>